<keyword evidence="3" id="KW-1185">Reference proteome</keyword>
<dbReference type="EMBL" id="JARPUR010000001">
    <property type="protein sequence ID" value="KAK4887860.1"/>
    <property type="molecule type" value="Genomic_DNA"/>
</dbReference>
<reference evidence="3" key="1">
    <citation type="submission" date="2023-01" db="EMBL/GenBank/DDBJ databases">
        <title>Key to firefly adult light organ development and bioluminescence: homeobox transcription factors regulate luciferase expression and transportation to peroxisome.</title>
        <authorList>
            <person name="Fu X."/>
        </authorList>
    </citation>
    <scope>NUCLEOTIDE SEQUENCE [LARGE SCALE GENOMIC DNA]</scope>
</reference>
<evidence type="ECO:0000256" key="1">
    <source>
        <dbReference type="SAM" id="MobiDB-lite"/>
    </source>
</evidence>
<name>A0AAN7PH19_9COLE</name>
<dbReference type="AlphaFoldDB" id="A0AAN7PH19"/>
<dbReference type="Proteomes" id="UP001353858">
    <property type="component" value="Unassembled WGS sequence"/>
</dbReference>
<comment type="caution">
    <text evidence="2">The sequence shown here is derived from an EMBL/GenBank/DDBJ whole genome shotgun (WGS) entry which is preliminary data.</text>
</comment>
<organism evidence="2 3">
    <name type="scientific">Aquatica leii</name>
    <dbReference type="NCBI Taxonomy" id="1421715"/>
    <lineage>
        <taxon>Eukaryota</taxon>
        <taxon>Metazoa</taxon>
        <taxon>Ecdysozoa</taxon>
        <taxon>Arthropoda</taxon>
        <taxon>Hexapoda</taxon>
        <taxon>Insecta</taxon>
        <taxon>Pterygota</taxon>
        <taxon>Neoptera</taxon>
        <taxon>Endopterygota</taxon>
        <taxon>Coleoptera</taxon>
        <taxon>Polyphaga</taxon>
        <taxon>Elateriformia</taxon>
        <taxon>Elateroidea</taxon>
        <taxon>Lampyridae</taxon>
        <taxon>Luciolinae</taxon>
        <taxon>Aquatica</taxon>
    </lineage>
</organism>
<accession>A0AAN7PH19</accession>
<evidence type="ECO:0000313" key="3">
    <source>
        <dbReference type="Proteomes" id="UP001353858"/>
    </source>
</evidence>
<sequence>MGVPTPFKKCFIFPNSVDGVTPKRKKTMFPAVVSIGKYREFYTKEANKKMLPKKKKNKVLSPTKESSESDISVAYEEDEDKNELDFEENEDLILEDGKYVIVSYEENYYPGVILKKNLLGAEISSMTNAGLGVWKWPGKPDILYYFKEDIVCSIKPPKLKNSRGHCSVHEMEKY</sequence>
<protein>
    <submittedName>
        <fullName evidence="2">Uncharacterized protein</fullName>
    </submittedName>
</protein>
<gene>
    <name evidence="2" type="ORF">RN001_004131</name>
</gene>
<proteinExistence type="predicted"/>
<evidence type="ECO:0000313" key="2">
    <source>
        <dbReference type="EMBL" id="KAK4887860.1"/>
    </source>
</evidence>
<feature type="region of interest" description="Disordered" evidence="1">
    <location>
        <begin position="51"/>
        <end position="82"/>
    </location>
</feature>